<dbReference type="PANTHER" id="PTHR31088:SF6">
    <property type="entry name" value="PHAGE SHOCK PROTEIN A"/>
    <property type="match status" value="1"/>
</dbReference>
<proteinExistence type="inferred from homology"/>
<keyword evidence="2" id="KW-0175">Coiled coil</keyword>
<dbReference type="InterPro" id="IPR007157">
    <property type="entry name" value="PspA_VIPP1"/>
</dbReference>
<feature type="coiled-coil region" evidence="2">
    <location>
        <begin position="124"/>
        <end position="151"/>
    </location>
</feature>
<protein>
    <submittedName>
        <fullName evidence="3">PspA/IM30 family protein</fullName>
    </submittedName>
</protein>
<evidence type="ECO:0000256" key="2">
    <source>
        <dbReference type="SAM" id="Coils"/>
    </source>
</evidence>
<dbReference type="RefSeq" id="WP_378293887.1">
    <property type="nucleotide sequence ID" value="NZ_JBHULE010000019.1"/>
</dbReference>
<reference evidence="4" key="1">
    <citation type="journal article" date="2019" name="Int. J. Syst. Evol. Microbiol.">
        <title>The Global Catalogue of Microorganisms (GCM) 10K type strain sequencing project: providing services to taxonomists for standard genome sequencing and annotation.</title>
        <authorList>
            <consortium name="The Broad Institute Genomics Platform"/>
            <consortium name="The Broad Institute Genome Sequencing Center for Infectious Disease"/>
            <person name="Wu L."/>
            <person name="Ma J."/>
        </authorList>
    </citation>
    <scope>NUCLEOTIDE SEQUENCE [LARGE SCALE GENOMIC DNA]</scope>
    <source>
        <strain evidence="4">KCTC 52274</strain>
    </source>
</reference>
<evidence type="ECO:0000313" key="4">
    <source>
        <dbReference type="Proteomes" id="UP001597319"/>
    </source>
</evidence>
<evidence type="ECO:0000256" key="1">
    <source>
        <dbReference type="ARBA" id="ARBA00043985"/>
    </source>
</evidence>
<comment type="similarity">
    <text evidence="1">Belongs to the PspA/Vipp/IM30 family.</text>
</comment>
<gene>
    <name evidence="3" type="ORF">ACFSR1_15260</name>
</gene>
<dbReference type="PANTHER" id="PTHR31088">
    <property type="entry name" value="MEMBRANE-ASSOCIATED PROTEIN VIPP1, CHLOROPLASTIC"/>
    <property type="match status" value="1"/>
</dbReference>
<sequence>MNFFKRLFKIGEAEANSAIDKMEDPIKMTEQGIRDMKIDLEKSLEALAQVKALAIRSKNDTEEFAAKAEDYQQKAMLILKKAQNGDLDTAEADRLAKEALIKKEESLQHVTRGKGETEKFDGSVSQLEKNVEEIKQNISKWENELKTLKARVKVSAATKNVNKQMAEIDSSSTVSMLERMKDKVNQEEALAEAYGDIASASKSIDDQLDKAADITKSNAEDDLAKLKEQLGMNDEKK</sequence>
<dbReference type="Proteomes" id="UP001597319">
    <property type="component" value="Unassembled WGS sequence"/>
</dbReference>
<name>A0ABW5LGP1_9FLAO</name>
<evidence type="ECO:0000313" key="3">
    <source>
        <dbReference type="EMBL" id="MFD2564038.1"/>
    </source>
</evidence>
<dbReference type="Pfam" id="PF04012">
    <property type="entry name" value="PspA_IM30"/>
    <property type="match status" value="1"/>
</dbReference>
<organism evidence="3 4">
    <name type="scientific">Aquimarina rubra</name>
    <dbReference type="NCBI Taxonomy" id="1920033"/>
    <lineage>
        <taxon>Bacteria</taxon>
        <taxon>Pseudomonadati</taxon>
        <taxon>Bacteroidota</taxon>
        <taxon>Flavobacteriia</taxon>
        <taxon>Flavobacteriales</taxon>
        <taxon>Flavobacteriaceae</taxon>
        <taxon>Aquimarina</taxon>
    </lineage>
</organism>
<keyword evidence="4" id="KW-1185">Reference proteome</keyword>
<comment type="caution">
    <text evidence="3">The sequence shown here is derived from an EMBL/GenBank/DDBJ whole genome shotgun (WGS) entry which is preliminary data.</text>
</comment>
<accession>A0ABW5LGP1</accession>
<dbReference type="EMBL" id="JBHULE010000019">
    <property type="protein sequence ID" value="MFD2564038.1"/>
    <property type="molecule type" value="Genomic_DNA"/>
</dbReference>